<gene>
    <name evidence="1" type="ORF">CINCED_3A017703</name>
</gene>
<dbReference type="EMBL" id="CABPRJ010002132">
    <property type="protein sequence ID" value="VVC42972.1"/>
    <property type="molecule type" value="Genomic_DNA"/>
</dbReference>
<organism evidence="1 2">
    <name type="scientific">Cinara cedri</name>
    <dbReference type="NCBI Taxonomy" id="506608"/>
    <lineage>
        <taxon>Eukaryota</taxon>
        <taxon>Metazoa</taxon>
        <taxon>Ecdysozoa</taxon>
        <taxon>Arthropoda</taxon>
        <taxon>Hexapoda</taxon>
        <taxon>Insecta</taxon>
        <taxon>Pterygota</taxon>
        <taxon>Neoptera</taxon>
        <taxon>Paraneoptera</taxon>
        <taxon>Hemiptera</taxon>
        <taxon>Sternorrhyncha</taxon>
        <taxon>Aphidomorpha</taxon>
        <taxon>Aphidoidea</taxon>
        <taxon>Aphididae</taxon>
        <taxon>Lachninae</taxon>
        <taxon>Cinara</taxon>
    </lineage>
</organism>
<dbReference type="AlphaFoldDB" id="A0A5E4NE37"/>
<reference evidence="1 2" key="1">
    <citation type="submission" date="2019-08" db="EMBL/GenBank/DDBJ databases">
        <authorList>
            <person name="Alioto T."/>
            <person name="Alioto T."/>
            <person name="Gomez Garrido J."/>
        </authorList>
    </citation>
    <scope>NUCLEOTIDE SEQUENCE [LARGE SCALE GENOMIC DNA]</scope>
</reference>
<dbReference type="Proteomes" id="UP000325440">
    <property type="component" value="Unassembled WGS sequence"/>
</dbReference>
<proteinExistence type="predicted"/>
<protein>
    <submittedName>
        <fullName evidence="1">Uncharacterized protein</fullName>
    </submittedName>
</protein>
<evidence type="ECO:0000313" key="2">
    <source>
        <dbReference type="Proteomes" id="UP000325440"/>
    </source>
</evidence>
<dbReference type="OrthoDB" id="6625973at2759"/>
<sequence length="109" mass="11567">MRQVRSGGLLIEVRGDTAQVEAIRAEVARSAGEEVSVKSLQAMTMVEVRDLDQWSTSEEVSGAINAATDADQAAIRVLSIRQQFGGTQAAVILVSRDVAGKLLASGRLK</sequence>
<keyword evidence="2" id="KW-1185">Reference proteome</keyword>
<feature type="non-terminal residue" evidence="1">
    <location>
        <position position="109"/>
    </location>
</feature>
<name>A0A5E4NE37_9HEMI</name>
<evidence type="ECO:0000313" key="1">
    <source>
        <dbReference type="EMBL" id="VVC42972.1"/>
    </source>
</evidence>
<accession>A0A5E4NE37</accession>